<evidence type="ECO:0008006" key="5">
    <source>
        <dbReference type="Google" id="ProtNLM"/>
    </source>
</evidence>
<proteinExistence type="predicted"/>
<evidence type="ECO:0000256" key="2">
    <source>
        <dbReference type="SAM" id="Phobius"/>
    </source>
</evidence>
<keyword evidence="2" id="KW-0472">Membrane</keyword>
<feature type="compositionally biased region" description="Pro residues" evidence="1">
    <location>
        <begin position="166"/>
        <end position="192"/>
    </location>
</feature>
<keyword evidence="2" id="KW-0812">Transmembrane</keyword>
<evidence type="ECO:0000313" key="4">
    <source>
        <dbReference type="Proteomes" id="UP001515480"/>
    </source>
</evidence>
<dbReference type="EMBL" id="JBGBPQ010000016">
    <property type="protein sequence ID" value="KAL1508348.1"/>
    <property type="molecule type" value="Genomic_DNA"/>
</dbReference>
<feature type="transmembrane region" description="Helical" evidence="2">
    <location>
        <begin position="7"/>
        <end position="25"/>
    </location>
</feature>
<comment type="caution">
    <text evidence="3">The sequence shown here is derived from an EMBL/GenBank/DDBJ whole genome shotgun (WGS) entry which is preliminary data.</text>
</comment>
<dbReference type="AlphaFoldDB" id="A0AB34IYH6"/>
<evidence type="ECO:0000256" key="1">
    <source>
        <dbReference type="SAM" id="MobiDB-lite"/>
    </source>
</evidence>
<feature type="region of interest" description="Disordered" evidence="1">
    <location>
        <begin position="165"/>
        <end position="195"/>
    </location>
</feature>
<dbReference type="PANTHER" id="PTHR48125">
    <property type="entry name" value="LP07818P1"/>
    <property type="match status" value="1"/>
</dbReference>
<dbReference type="PANTHER" id="PTHR48125:SF12">
    <property type="entry name" value="AT HOOK TRANSCRIPTION FACTOR FAMILY-RELATED"/>
    <property type="match status" value="1"/>
</dbReference>
<keyword evidence="4" id="KW-1185">Reference proteome</keyword>
<name>A0AB34IYH6_PRYPA</name>
<organism evidence="3 4">
    <name type="scientific">Prymnesium parvum</name>
    <name type="common">Toxic golden alga</name>
    <dbReference type="NCBI Taxonomy" id="97485"/>
    <lineage>
        <taxon>Eukaryota</taxon>
        <taxon>Haptista</taxon>
        <taxon>Haptophyta</taxon>
        <taxon>Prymnesiophyceae</taxon>
        <taxon>Prymnesiales</taxon>
        <taxon>Prymnesiaceae</taxon>
        <taxon>Prymnesium</taxon>
    </lineage>
</organism>
<gene>
    <name evidence="3" type="ORF">AB1Y20_004458</name>
</gene>
<dbReference type="Proteomes" id="UP001515480">
    <property type="component" value="Unassembled WGS sequence"/>
</dbReference>
<evidence type="ECO:0000313" key="3">
    <source>
        <dbReference type="EMBL" id="KAL1508348.1"/>
    </source>
</evidence>
<keyword evidence="2" id="KW-1133">Transmembrane helix</keyword>
<sequence>MVSDLNVVLTLFIFTLMGALFYWLVTPGGYEVAAGTLVAIRSRQNGRFIEVSAADGMLRATANTTTPSTRFRMATVSASTVQQLRELHDKFERRSHEMGREGASIHTRSGCDCSGFSSEHGFGRYCYAWEAAYQDSWCYVADSCTGRSVRKGSFGRRYDLCTSAPYPSPPPSPQPAPPSPPPPPLRSPPPPFDARKARGTWVPPAGCECSGFSNRHGFGAHCFAWEAKLAPTQLPWCYVNDNCTAGVRRGSFGRPHADCTLVPYPPPPPASKSSWFFGRRLHPEVGGGVSRMRRAFNRSTVFKSISGTMIPAKKVTYPTKKLAKSHAHEREEAVLLKKIERLRRKYVTFVSEATQGFLTVDMPPHKHALFPVALSDKLSLQAVFALLPSGHIAALGTNALLNLCEPRAPAPLAPSTAFDYHNDRLHFPTATPPPSSPPAPTLCTGYRATKGDPHYKLLRVTSAKEAEFTISKLKL</sequence>
<accession>A0AB34IYH6</accession>
<protein>
    <recommendedName>
        <fullName evidence="5">Kringle domain-containing protein</fullName>
    </recommendedName>
</protein>
<reference evidence="3 4" key="1">
    <citation type="journal article" date="2024" name="Science">
        <title>Giant polyketide synthase enzymes in the biosynthesis of giant marine polyether toxins.</title>
        <authorList>
            <person name="Fallon T.R."/>
            <person name="Shende V.V."/>
            <person name="Wierzbicki I.H."/>
            <person name="Pendleton A.L."/>
            <person name="Watervoot N.F."/>
            <person name="Auber R.P."/>
            <person name="Gonzalez D.J."/>
            <person name="Wisecaver J.H."/>
            <person name="Moore B.S."/>
        </authorList>
    </citation>
    <scope>NUCLEOTIDE SEQUENCE [LARGE SCALE GENOMIC DNA]</scope>
    <source>
        <strain evidence="3 4">12B1</strain>
    </source>
</reference>